<keyword evidence="2" id="KW-1185">Reference proteome</keyword>
<dbReference type="AlphaFoldDB" id="A0A812Y3F9"/>
<evidence type="ECO:0000313" key="1">
    <source>
        <dbReference type="EMBL" id="CAE7765098.1"/>
    </source>
</evidence>
<gene>
    <name evidence="1" type="ORF">SNEC2469_LOCUS22310</name>
</gene>
<dbReference type="OrthoDB" id="442117at2759"/>
<proteinExistence type="predicted"/>
<feature type="non-terminal residue" evidence="1">
    <location>
        <position position="451"/>
    </location>
</feature>
<reference evidence="1" key="1">
    <citation type="submission" date="2021-02" db="EMBL/GenBank/DDBJ databases">
        <authorList>
            <person name="Dougan E. K."/>
            <person name="Rhodes N."/>
            <person name="Thang M."/>
            <person name="Chan C."/>
        </authorList>
    </citation>
    <scope>NUCLEOTIDE SEQUENCE</scope>
</reference>
<protein>
    <submittedName>
        <fullName evidence="1">Uncharacterized protein</fullName>
    </submittedName>
</protein>
<comment type="caution">
    <text evidence="1">The sequence shown here is derived from an EMBL/GenBank/DDBJ whole genome shotgun (WGS) entry which is preliminary data.</text>
</comment>
<evidence type="ECO:0000313" key="2">
    <source>
        <dbReference type="Proteomes" id="UP000601435"/>
    </source>
</evidence>
<organism evidence="1 2">
    <name type="scientific">Symbiodinium necroappetens</name>
    <dbReference type="NCBI Taxonomy" id="1628268"/>
    <lineage>
        <taxon>Eukaryota</taxon>
        <taxon>Sar</taxon>
        <taxon>Alveolata</taxon>
        <taxon>Dinophyceae</taxon>
        <taxon>Suessiales</taxon>
        <taxon>Symbiodiniaceae</taxon>
        <taxon>Symbiodinium</taxon>
    </lineage>
</organism>
<name>A0A812Y3F9_9DINO</name>
<dbReference type="EMBL" id="CAJNJA010040353">
    <property type="protein sequence ID" value="CAE7765098.1"/>
    <property type="molecule type" value="Genomic_DNA"/>
</dbReference>
<accession>A0A812Y3F9</accession>
<sequence>VTLPIPALTRQDSSASEPRSCCRLGLGQLVLSAATFSAGYACGLSSTTLNASFVPSLSTIKLPDICPPCVQQPCSPCDQVAVPCPASQTSAAPAATGHTGISFDLRTTSATTTPGITSSMPLAATSEAIIVKVFAGGNGRLGNNIGQLLHGLAFALRMHADLVNLVASGGQLPQIFVLKNLTMSLPGAGEGPRNIPKECMQAAIGSRMKKEPNTYAGGFWTTRCDKVPAKEYHELALQYIWPLLKPEVKACLEGPDEAPGTEQQLTVHLRGNDLWNMGEFELMPKKPVNMEAGAHHWLWANPPCTMYEKIIREEGFTQVLIVTSPDRRHACVPWFENFRERTGLNVKITLQTNSLAEDFCTLARARNLVLSFSTLSNAAAIMSKRVKRVYLRQFALNSMMNCDIWPDVSMVQYSMPISEAHHEPFNNTYAGVTEWFQTYNMSLITRSPSCK</sequence>
<dbReference type="Proteomes" id="UP000601435">
    <property type="component" value="Unassembled WGS sequence"/>
</dbReference>